<dbReference type="Gene3D" id="3.40.50.720">
    <property type="entry name" value="NAD(P)-binding Rossmann-like Domain"/>
    <property type="match status" value="1"/>
</dbReference>
<evidence type="ECO:0000313" key="2">
    <source>
        <dbReference type="EMBL" id="SCW00898.1"/>
    </source>
</evidence>
<gene>
    <name evidence="2" type="ORF">LAFE_0D00562G</name>
</gene>
<dbReference type="InterPro" id="IPR052228">
    <property type="entry name" value="Sec_Metab_Biosynth_Oxidored"/>
</dbReference>
<accession>A0A1G4MAM6</accession>
<evidence type="ECO:0000313" key="3">
    <source>
        <dbReference type="Proteomes" id="UP000190831"/>
    </source>
</evidence>
<keyword evidence="3" id="KW-1185">Reference proteome</keyword>
<evidence type="ECO:0000256" key="1">
    <source>
        <dbReference type="ARBA" id="ARBA00023002"/>
    </source>
</evidence>
<keyword evidence="1" id="KW-0560">Oxidoreductase</keyword>
<name>A0A1G4MAM6_LACFM</name>
<dbReference type="GO" id="GO:0016491">
    <property type="term" value="F:oxidoreductase activity"/>
    <property type="evidence" value="ECO:0007669"/>
    <property type="project" value="UniProtKB-KW"/>
</dbReference>
<dbReference type="PANTHER" id="PTHR47534">
    <property type="entry name" value="YALI0E05731P"/>
    <property type="match status" value="1"/>
</dbReference>
<reference evidence="2 3" key="1">
    <citation type="submission" date="2016-03" db="EMBL/GenBank/DDBJ databases">
        <authorList>
            <person name="Devillers H."/>
        </authorList>
    </citation>
    <scope>NUCLEOTIDE SEQUENCE [LARGE SCALE GENOMIC DNA]</scope>
    <source>
        <strain evidence="2">CBS 6772</strain>
    </source>
</reference>
<sequence length="289" mass="31755">MADITKPNAVGAQFESLKVAIVGGTGGIGRSLSRLFASGGADVIEVGQTFRDADQKGIEFIKADLSSMSEAKRVADDLPAENLDIVIFTVGIFASYHKEETSEGLEKDMAASYLNRLVMIRRMAPRLGKERRKSSLKPRVFIYGYPGTNKLGNLDDLNSEKSYKVMTAHMNTVAGNEALVLDSASKYPNADFFGMNPGLIKTNIRSNLMGAGTLQFRLTEWIIGFFCQSVDDYAKKIVPIMSSSDLKASSGTMFNNYGKEIPSSPGLTQEYVSKFITQSEQLVEKWLQR</sequence>
<proteinExistence type="predicted"/>
<dbReference type="OMA" id="AHMNTVA"/>
<dbReference type="AlphaFoldDB" id="A0A1G4MAM6"/>
<dbReference type="SUPFAM" id="SSF51735">
    <property type="entry name" value="NAD(P)-binding Rossmann-fold domains"/>
    <property type="match status" value="1"/>
</dbReference>
<dbReference type="OrthoDB" id="2898509at2759"/>
<protein>
    <submittedName>
        <fullName evidence="2">LAFE_0D00562g1_1</fullName>
    </submittedName>
</protein>
<dbReference type="Proteomes" id="UP000190831">
    <property type="component" value="Chromosome D"/>
</dbReference>
<dbReference type="EMBL" id="LT598492">
    <property type="protein sequence ID" value="SCW00898.1"/>
    <property type="molecule type" value="Genomic_DNA"/>
</dbReference>
<organism evidence="2 3">
    <name type="scientific">Lachancea fermentati</name>
    <name type="common">Zygosaccharomyces fermentati</name>
    <dbReference type="NCBI Taxonomy" id="4955"/>
    <lineage>
        <taxon>Eukaryota</taxon>
        <taxon>Fungi</taxon>
        <taxon>Dikarya</taxon>
        <taxon>Ascomycota</taxon>
        <taxon>Saccharomycotina</taxon>
        <taxon>Saccharomycetes</taxon>
        <taxon>Saccharomycetales</taxon>
        <taxon>Saccharomycetaceae</taxon>
        <taxon>Lachancea</taxon>
    </lineage>
</organism>
<dbReference type="InterPro" id="IPR036291">
    <property type="entry name" value="NAD(P)-bd_dom_sf"/>
</dbReference>
<dbReference type="PANTHER" id="PTHR47534:SF3">
    <property type="entry name" value="ALCOHOL DEHYDROGENASE-LIKE C-TERMINAL DOMAIN-CONTAINING PROTEIN"/>
    <property type="match status" value="1"/>
</dbReference>
<dbReference type="STRING" id="4955.A0A1G4MAM6"/>